<dbReference type="GO" id="GO:0006405">
    <property type="term" value="P:RNA export from nucleus"/>
    <property type="evidence" value="ECO:0007669"/>
    <property type="project" value="TreeGrafter"/>
</dbReference>
<feature type="compositionally biased region" description="Polar residues" evidence="13">
    <location>
        <begin position="27"/>
        <end position="38"/>
    </location>
</feature>
<evidence type="ECO:0000259" key="15">
    <source>
        <dbReference type="PROSITE" id="PS51434"/>
    </source>
</evidence>
<dbReference type="GO" id="GO:0000973">
    <property type="term" value="P:post-transcriptional tethering of RNA polymerase II gene DNA at nuclear periphery"/>
    <property type="evidence" value="ECO:0007669"/>
    <property type="project" value="TreeGrafter"/>
</dbReference>
<keyword evidence="4" id="KW-0068">Autocatalytic cleavage</keyword>
<evidence type="ECO:0000256" key="4">
    <source>
        <dbReference type="ARBA" id="ARBA00022813"/>
    </source>
</evidence>
<feature type="region of interest" description="Disordered" evidence="13">
    <location>
        <begin position="2121"/>
        <end position="2143"/>
    </location>
</feature>
<feature type="coiled-coil region" evidence="12">
    <location>
        <begin position="1754"/>
        <end position="1781"/>
    </location>
</feature>
<dbReference type="FunFam" id="1.10.10.2360:FF:000001">
    <property type="entry name" value="Nuclear pore complex protein Nup98-Nup96"/>
    <property type="match status" value="1"/>
</dbReference>
<feature type="compositionally biased region" description="Low complexity" evidence="13">
    <location>
        <begin position="15"/>
        <end position="26"/>
    </location>
</feature>
<keyword evidence="3" id="KW-0813">Transport</keyword>
<reference evidence="16 17" key="1">
    <citation type="journal article" date="2018" name="Plant J.">
        <title>Genome sequences of Chlorella sorokiniana UTEX 1602 and Micractinium conductrix SAG 241.80: implications to maltose excretion by a green alga.</title>
        <authorList>
            <person name="Arriola M.B."/>
            <person name="Velmurugan N."/>
            <person name="Zhang Y."/>
            <person name="Plunkett M.H."/>
            <person name="Hondzo H."/>
            <person name="Barney B.M."/>
        </authorList>
    </citation>
    <scope>NUCLEOTIDE SEQUENCE [LARGE SCALE GENOMIC DNA]</scope>
    <source>
        <strain evidence="17">UTEX 1602</strain>
    </source>
</reference>
<evidence type="ECO:0000256" key="7">
    <source>
        <dbReference type="ARBA" id="ARBA00023010"/>
    </source>
</evidence>
<feature type="domain" description="Peptidase S59" evidence="15">
    <location>
        <begin position="781"/>
        <end position="923"/>
    </location>
</feature>
<feature type="region of interest" description="Disordered" evidence="13">
    <location>
        <begin position="1958"/>
        <end position="1982"/>
    </location>
</feature>
<dbReference type="Gene3D" id="1.10.10.2360">
    <property type="match status" value="1"/>
</dbReference>
<dbReference type="FunFam" id="3.30.1610.10:FF:000002">
    <property type="entry name" value="nuclear pore complex protein NUP98A"/>
    <property type="match status" value="1"/>
</dbReference>
<dbReference type="Gene3D" id="1.25.40.690">
    <property type="match status" value="1"/>
</dbReference>
<dbReference type="Gene3D" id="3.30.1610.10">
    <property type="entry name" value="Peptidase S59, nucleoporin"/>
    <property type="match status" value="1"/>
</dbReference>
<dbReference type="STRING" id="3076.A0A2P6TXK9"/>
<evidence type="ECO:0000313" key="17">
    <source>
        <dbReference type="Proteomes" id="UP000239899"/>
    </source>
</evidence>
<evidence type="ECO:0000256" key="2">
    <source>
        <dbReference type="ARBA" id="ARBA00008926"/>
    </source>
</evidence>
<evidence type="ECO:0000259" key="14">
    <source>
        <dbReference type="PROSITE" id="PS50003"/>
    </source>
</evidence>
<evidence type="ECO:0000256" key="3">
    <source>
        <dbReference type="ARBA" id="ARBA00022448"/>
    </source>
</evidence>
<feature type="domain" description="PH" evidence="14">
    <location>
        <begin position="1991"/>
        <end position="2104"/>
    </location>
</feature>
<dbReference type="SUPFAM" id="SSF82215">
    <property type="entry name" value="C-terminal autoproteolytic domain of nucleoporin nup98"/>
    <property type="match status" value="1"/>
</dbReference>
<sequence>MSFGGFGGGFGASSSPFGASSPSPFGQQTPAFGQASSPFGATTTTGVFGQSQPAFGASPAPAFGAAPAFGQSQPAFGASSAPAFGATSAFGAKPAFGGFGATAGSPFGASSTPAFGQSAAAFGASSAPAFGASPFGGSTFGASQPAFGATSAPAFGAASTPAFGQSNLTAFGSTTFGQAAPAAAAGFGGGFGGGARGTRAVAWRKTQEQDTSGSSGTKSATVVFFNSISCMPEYANKSVEELRFEDYADGCKGNTGAASPAGGAFGASPAFGASSSPFGAPTSSPAFGAASSPAFGASAPAFGATSAPAFGGFGATSAPAFGASSAPAFGGFGATTASPFGGASPSPFGQSAPAFGATSTPAFGATSSPAFGATSAPAFGGFGATSTPAFGATSAPAFGASPAPAFGAASSAGFGFGASSTPAFGAASAPAFGAQSSPGFGFGASSAPAFGAASAPAFGTSSASLFGAASTPAFGGGTSLFGAATQQPAAGFGFGAASTPAFGAAPTPAFGASSASLFGAASTPAFGGTSLFGASQAAPTFSFAPAGQAAAAPAAGALVPAQQVQAPGVATSPYGVLPEPPKVSPAPEYKVGLTQRPAGLLSGGPPRPAALITPRSITPRSGVRMRPRRSMSATRMSKSPADFLAAAANVAGTPGSAVPGADGRSSATPNGSIFVPRENPRRLFVRDPLPSTEGAATISASPAGALGGTPGRPPLRTPGSGSGLRITPGRRGDGGAAEAAGASGSGDFVLAENGFGPAPSGSADGELSDGQLAALLPSLKQPDYYTEPSLQQLAAMARDDPASLASVANFVVGRRGVGSVRWLEPTDVRGLDLDGTVQMSKGSIEVYLDDSTKPEVGHGLNKPAEVTMLRVHKIDKETGKPSTDPEAIDRYARRLKKVTAEQGARFVSYDATSGTWKFEVEHFSKYGLDSEEDSDEEELQAYGVRRRAAAAAAARQAAAQRGGEGGERAAGEEDEDGMEDSRGRGADEADQEMEEDEEQDGQEPSFGALAAAAADGGLGGRRVLQVELPAQLGMEPEDLQRIRDGLYAGSRQPPAKQRRVLVLPQQQQLAVGARAAAAGEPVGTKSEFQKRQREALEAALVLHMQHSSPDPSIVEPAELGGQDGEEAAAEAAAVPQWRLRCRRQEELRKLTLAYIELCTAAAAKAQGAERTVLRHQASTWELLHVLFSAIEGEQAPGAAEGPAAMQEGEDGDELRLDRLAAFKRRAALSHWLRDRARPHVEAALRRGAAAAAGATTAADAVAAQLLALLSGHQLAAAAALAAATGNPRLASLLAQAGTKSVGAAELAEQLRVWEESGCEQHIAAGLRRVYQLLAGHVDDVVPAMQLDWRRALGVHLWYGCQPTATVAEALASYTAAVESGAAPPPLPLYSEQAAGSSSGAPAASGSAFDVAFELLRLHAVGSDLEASGSPAALQPLLARLLRPSGLTPDPLDYAFPWHLLSVLGAVGALPPAVVELPQAAAARMSFIAQLEAVGGLAHWAVYAALHIPDAAERARVVRELLQTHADEWANQPEVWAFLRDRLALPAAWLAEAQALRAHYCADDAGRLDQLLDAEDWHAAHALLCDLVAPRWVLAGELGRLAAVLDRLEPHAADVNAAGGTGAWEAGGGVYSAYLYLRELYATLGRSSSREVPAALSFPERMEAASRLAAMLQDASARWGLGGAAPEAQQSRRLDARPGGGAMQQAVYARMSAELSKWVTSDGQDAGTLLPTPGQERLAVGLRAMPHEATAAGLQMAAINLAQRALEEAEQAEEDPAKAQAQSPLQALTAARSFAAAFQSALDSDPAIRAAATTSLSTGLQDGFAAADERVSTVLSPENASQAFIGAGGYRQWIAGPEAAVRRLVADSLQLFKAPTDAAAGRIQAALQAAADAAAASLPAELPEHLREQLAQLAAASIASWAGGALGQLRLLLQAEQACPENESFVELQRQLSLLLSSPPAEEVEETASETAAPAAAPAAAEAKQAEGVEETAFFMGWLERLTSKGGWRKRWVVLEPRKGLLCYMKHAADRHPPTSFSLQGATVVDGPLIKPSRAGTVVRGSDPLVFHLSGALLVGTASTSIVTLRAHTASAKEAWLAQLCAAVAGTTTAAAETAKPAAAVLHRASTGGSEDAEASGAAQGGTGVPRKISTAVFAEEPSAAAAEEEHHEQAEDAQGLQEEEEEADGDPEAAAAAKLADEEALVADIAAQAARRSLRPGEQAVLEAALKAIESYVHAARGRLLSQAQKTLSTCMLLGRREAMDQALLAVVLPPGAAPPRADFNDDA</sequence>
<evidence type="ECO:0000256" key="6">
    <source>
        <dbReference type="ARBA" id="ARBA00022927"/>
    </source>
</evidence>
<dbReference type="SMART" id="SM00233">
    <property type="entry name" value="PH"/>
    <property type="match status" value="1"/>
</dbReference>
<dbReference type="InterPro" id="IPR011993">
    <property type="entry name" value="PH-like_dom_sf"/>
</dbReference>
<name>A0A2P6TXK9_CHLSO</name>
<dbReference type="GO" id="GO:0017056">
    <property type="term" value="F:structural constituent of nuclear pore"/>
    <property type="evidence" value="ECO:0007669"/>
    <property type="project" value="InterPro"/>
</dbReference>
<proteinExistence type="inferred from homology"/>
<dbReference type="GO" id="GO:0003723">
    <property type="term" value="F:RNA binding"/>
    <property type="evidence" value="ECO:0007669"/>
    <property type="project" value="TreeGrafter"/>
</dbReference>
<organism evidence="16 17">
    <name type="scientific">Chlorella sorokiniana</name>
    <name type="common">Freshwater green alga</name>
    <dbReference type="NCBI Taxonomy" id="3076"/>
    <lineage>
        <taxon>Eukaryota</taxon>
        <taxon>Viridiplantae</taxon>
        <taxon>Chlorophyta</taxon>
        <taxon>core chlorophytes</taxon>
        <taxon>Trebouxiophyceae</taxon>
        <taxon>Chlorellales</taxon>
        <taxon>Chlorellaceae</taxon>
        <taxon>Chlorella clade</taxon>
        <taxon>Chlorella</taxon>
    </lineage>
</organism>
<dbReference type="PANTHER" id="PTHR23198:SF6">
    <property type="entry name" value="NUCLEAR PORE COMPLEX PROTEIN NUP98-NUP96"/>
    <property type="match status" value="1"/>
</dbReference>
<dbReference type="GO" id="GO:0008139">
    <property type="term" value="F:nuclear localization sequence binding"/>
    <property type="evidence" value="ECO:0007669"/>
    <property type="project" value="TreeGrafter"/>
</dbReference>
<dbReference type="Pfam" id="PF04096">
    <property type="entry name" value="Nucleoporin2"/>
    <property type="match status" value="1"/>
</dbReference>
<dbReference type="InterPro" id="IPR021967">
    <property type="entry name" value="Nup98_C"/>
</dbReference>
<accession>A0A2P6TXK9</accession>
<dbReference type="Pfam" id="PF00169">
    <property type="entry name" value="PH"/>
    <property type="match status" value="1"/>
</dbReference>
<feature type="region of interest" description="Disordered" evidence="13">
    <location>
        <begin position="655"/>
        <end position="742"/>
    </location>
</feature>
<keyword evidence="12" id="KW-0175">Coiled coil</keyword>
<dbReference type="Proteomes" id="UP000239899">
    <property type="component" value="Unassembled WGS sequence"/>
</dbReference>
<feature type="compositionally biased region" description="Low complexity" evidence="13">
    <location>
        <begin position="2121"/>
        <end position="2137"/>
    </location>
</feature>
<feature type="region of interest" description="Disordered" evidence="13">
    <location>
        <begin position="197"/>
        <end position="216"/>
    </location>
</feature>
<evidence type="ECO:0000256" key="5">
    <source>
        <dbReference type="ARBA" id="ARBA00022816"/>
    </source>
</evidence>
<dbReference type="PROSITE" id="PS51434">
    <property type="entry name" value="NUP_C"/>
    <property type="match status" value="1"/>
</dbReference>
<dbReference type="GO" id="GO:0006606">
    <property type="term" value="P:protein import into nucleus"/>
    <property type="evidence" value="ECO:0007669"/>
    <property type="project" value="TreeGrafter"/>
</dbReference>
<feature type="compositionally biased region" description="Acidic residues" evidence="13">
    <location>
        <begin position="2177"/>
        <end position="2187"/>
    </location>
</feature>
<dbReference type="PANTHER" id="PTHR23198">
    <property type="entry name" value="NUCLEOPORIN"/>
    <property type="match status" value="1"/>
</dbReference>
<evidence type="ECO:0000256" key="9">
    <source>
        <dbReference type="ARBA" id="ARBA00023242"/>
    </source>
</evidence>
<comment type="subunit">
    <text evidence="10">Part of the nuclear pore complex (NPC). The NPC has an eight-fold symmetrical structure comprising a central transport channel and two rings, the cytoplasmic and nuclear rings, to which eight filaments are attached. The cytoplasmic filaments have loose ends, while the nuclear filaments are joined in a distal ring, forming a nuclear basket. NPCs are highly dynamic in configuration and composition, and can be devided in 3 subcomplexes, the NUP62 subcomplex, the NUP107-160 subcomplex and the NUP93 subcomplex, containing approximately 30 different nucleoporin proteins.</text>
</comment>
<feature type="region of interest" description="Disordered" evidence="13">
    <location>
        <begin position="955"/>
        <end position="1003"/>
    </location>
</feature>
<keyword evidence="7" id="KW-0811">Translocation</keyword>
<evidence type="ECO:0000256" key="12">
    <source>
        <dbReference type="SAM" id="Coils"/>
    </source>
</evidence>
<dbReference type="Pfam" id="PF12110">
    <property type="entry name" value="Nup96"/>
    <property type="match status" value="1"/>
</dbReference>
<evidence type="ECO:0000256" key="11">
    <source>
        <dbReference type="ARBA" id="ARBA00082956"/>
    </source>
</evidence>
<keyword evidence="17" id="KW-1185">Reference proteome</keyword>
<dbReference type="OrthoDB" id="3797628at2759"/>
<keyword evidence="9" id="KW-0539">Nucleus</keyword>
<evidence type="ECO:0000256" key="13">
    <source>
        <dbReference type="SAM" id="MobiDB-lite"/>
    </source>
</evidence>
<feature type="region of interest" description="Disordered" evidence="13">
    <location>
        <begin position="15"/>
        <end position="38"/>
    </location>
</feature>
<dbReference type="GO" id="GO:0044614">
    <property type="term" value="C:nuclear pore cytoplasmic filaments"/>
    <property type="evidence" value="ECO:0007669"/>
    <property type="project" value="TreeGrafter"/>
</dbReference>
<keyword evidence="8" id="KW-0906">Nuclear pore complex</keyword>
<comment type="similarity">
    <text evidence="2">Belongs to the nucleoporin GLFG family.</text>
</comment>
<feature type="region of interest" description="Disordered" evidence="13">
    <location>
        <begin position="2156"/>
        <end position="2190"/>
    </location>
</feature>
<evidence type="ECO:0000256" key="8">
    <source>
        <dbReference type="ARBA" id="ARBA00023132"/>
    </source>
</evidence>
<dbReference type="SUPFAM" id="SSF50729">
    <property type="entry name" value="PH domain-like"/>
    <property type="match status" value="1"/>
</dbReference>
<dbReference type="GO" id="GO:0051028">
    <property type="term" value="P:mRNA transport"/>
    <property type="evidence" value="ECO:0007669"/>
    <property type="project" value="UniProtKB-KW"/>
</dbReference>
<dbReference type="PROSITE" id="PS50003">
    <property type="entry name" value="PH_DOMAIN"/>
    <property type="match status" value="1"/>
</dbReference>
<dbReference type="InterPro" id="IPR037665">
    <property type="entry name" value="Nucleoporin_S59-like"/>
</dbReference>
<dbReference type="InterPro" id="IPR001849">
    <property type="entry name" value="PH_domain"/>
</dbReference>
<dbReference type="Pfam" id="PF21240">
    <property type="entry name" value="Nup98_GLEBS"/>
    <property type="match status" value="1"/>
</dbReference>
<dbReference type="InterPro" id="IPR007230">
    <property type="entry name" value="Nup98_auto-Pept-S59_dom"/>
</dbReference>
<evidence type="ECO:0000256" key="10">
    <source>
        <dbReference type="ARBA" id="ARBA00065263"/>
    </source>
</evidence>
<evidence type="ECO:0000256" key="1">
    <source>
        <dbReference type="ARBA" id="ARBA00004567"/>
    </source>
</evidence>
<evidence type="ECO:0000313" key="16">
    <source>
        <dbReference type="EMBL" id="PRW58790.1"/>
    </source>
</evidence>
<gene>
    <name evidence="16" type="ORF">C2E21_2376</name>
</gene>
<feature type="compositionally biased region" description="Acidic residues" evidence="13">
    <location>
        <begin position="988"/>
        <end position="1001"/>
    </location>
</feature>
<dbReference type="GO" id="GO:0034398">
    <property type="term" value="P:telomere tethering at nuclear periphery"/>
    <property type="evidence" value="ECO:0007669"/>
    <property type="project" value="TreeGrafter"/>
</dbReference>
<protein>
    <recommendedName>
        <fullName evidence="11">Nucleoporin autopeptidase</fullName>
    </recommendedName>
</protein>
<feature type="compositionally biased region" description="Low complexity" evidence="13">
    <location>
        <begin position="1968"/>
        <end position="1982"/>
    </location>
</feature>
<dbReference type="Gene3D" id="2.30.29.30">
    <property type="entry name" value="Pleckstrin-homology domain (PH domain)/Phosphotyrosine-binding domain (PTB)"/>
    <property type="match status" value="1"/>
</dbReference>
<comment type="caution">
    <text evidence="16">The sequence shown here is derived from an EMBL/GenBank/DDBJ whole genome shotgun (WGS) entry which is preliminary data.</text>
</comment>
<dbReference type="EMBL" id="LHPG02000004">
    <property type="protein sequence ID" value="PRW58790.1"/>
    <property type="molecule type" value="Genomic_DNA"/>
</dbReference>
<keyword evidence="6" id="KW-0653">Protein transport</keyword>
<dbReference type="InterPro" id="IPR036903">
    <property type="entry name" value="Nup98_auto-Pept-S59_dom_sf"/>
</dbReference>
<comment type="subcellular location">
    <subcellularLocation>
        <location evidence="1">Nucleus</location>
        <location evidence="1">Nuclear pore complex</location>
    </subcellularLocation>
</comment>
<keyword evidence="5" id="KW-0509">mRNA transport</keyword>